<evidence type="ECO:0000256" key="2">
    <source>
        <dbReference type="ARBA" id="ARBA00010992"/>
    </source>
</evidence>
<dbReference type="EMBL" id="PDLM01000001">
    <property type="protein sequence ID" value="RDW89744.1"/>
    <property type="molecule type" value="Genomic_DNA"/>
</dbReference>
<organism evidence="9 10">
    <name type="scientific">Coleophoma cylindrospora</name>
    <dbReference type="NCBI Taxonomy" id="1849047"/>
    <lineage>
        <taxon>Eukaryota</taxon>
        <taxon>Fungi</taxon>
        <taxon>Dikarya</taxon>
        <taxon>Ascomycota</taxon>
        <taxon>Pezizomycotina</taxon>
        <taxon>Leotiomycetes</taxon>
        <taxon>Helotiales</taxon>
        <taxon>Dermateaceae</taxon>
        <taxon>Coleophoma</taxon>
    </lineage>
</organism>
<evidence type="ECO:0000313" key="9">
    <source>
        <dbReference type="EMBL" id="RDW89744.1"/>
    </source>
</evidence>
<comment type="similarity">
    <text evidence="2">Belongs to the major facilitator superfamily. Sugar transporter (TC 2.A.1.1) family.</text>
</comment>
<dbReference type="InterPro" id="IPR050360">
    <property type="entry name" value="MFS_Sugar_Transporters"/>
</dbReference>
<evidence type="ECO:0000259" key="8">
    <source>
        <dbReference type="PROSITE" id="PS50850"/>
    </source>
</evidence>
<feature type="transmembrane region" description="Helical" evidence="7">
    <location>
        <begin position="166"/>
        <end position="190"/>
    </location>
</feature>
<dbReference type="PROSITE" id="PS50850">
    <property type="entry name" value="MFS"/>
    <property type="match status" value="1"/>
</dbReference>
<dbReference type="InterPro" id="IPR003663">
    <property type="entry name" value="Sugar/inositol_transpt"/>
</dbReference>
<feature type="transmembrane region" description="Helical" evidence="7">
    <location>
        <begin position="132"/>
        <end position="154"/>
    </location>
</feature>
<evidence type="ECO:0000313" key="10">
    <source>
        <dbReference type="Proteomes" id="UP000256645"/>
    </source>
</evidence>
<dbReference type="InterPro" id="IPR020846">
    <property type="entry name" value="MFS_dom"/>
</dbReference>
<comment type="caution">
    <text evidence="9">The sequence shown here is derived from an EMBL/GenBank/DDBJ whole genome shotgun (WGS) entry which is preliminary data.</text>
</comment>
<keyword evidence="5 7" id="KW-1133">Transmembrane helix</keyword>
<name>A0A3D8SU12_9HELO</name>
<keyword evidence="10" id="KW-1185">Reference proteome</keyword>
<feature type="transmembrane region" description="Helical" evidence="7">
    <location>
        <begin position="395"/>
        <end position="418"/>
    </location>
</feature>
<dbReference type="InterPro" id="IPR005829">
    <property type="entry name" value="Sugar_transporter_CS"/>
</dbReference>
<dbReference type="OrthoDB" id="6612291at2759"/>
<dbReference type="PANTHER" id="PTHR48022:SF15">
    <property type="entry name" value="ALPHA-GLUCOSIDE TRANSPORTER, PUTATIVE (AFU_ORTHOLOGUE AFUA_5G00500)-RELATED"/>
    <property type="match status" value="1"/>
</dbReference>
<dbReference type="InterPro" id="IPR005828">
    <property type="entry name" value="MFS_sugar_transport-like"/>
</dbReference>
<reference evidence="9 10" key="1">
    <citation type="journal article" date="2018" name="IMA Fungus">
        <title>IMA Genome-F 9: Draft genome sequence of Annulohypoxylon stygium, Aspergillus mulundensis, Berkeleyomyces basicola (syn. Thielaviopsis basicola), Ceratocystis smalleyi, two Cercospora beticola strains, Coleophoma cylindrospora, Fusarium fracticaudum, Phialophora cf. hyalina, and Morchella septimelata.</title>
        <authorList>
            <person name="Wingfield B.D."/>
            <person name="Bills G.F."/>
            <person name="Dong Y."/>
            <person name="Huang W."/>
            <person name="Nel W.J."/>
            <person name="Swalarsk-Parry B.S."/>
            <person name="Vaghefi N."/>
            <person name="Wilken P.M."/>
            <person name="An Z."/>
            <person name="de Beer Z.W."/>
            <person name="De Vos L."/>
            <person name="Chen L."/>
            <person name="Duong T.A."/>
            <person name="Gao Y."/>
            <person name="Hammerbacher A."/>
            <person name="Kikkert J.R."/>
            <person name="Li Y."/>
            <person name="Li H."/>
            <person name="Li K."/>
            <person name="Li Q."/>
            <person name="Liu X."/>
            <person name="Ma X."/>
            <person name="Naidoo K."/>
            <person name="Pethybridge S.J."/>
            <person name="Sun J."/>
            <person name="Steenkamp E.T."/>
            <person name="van der Nest M.A."/>
            <person name="van Wyk S."/>
            <person name="Wingfield M.J."/>
            <person name="Xiong C."/>
            <person name="Yue Q."/>
            <person name="Zhang X."/>
        </authorList>
    </citation>
    <scope>NUCLEOTIDE SEQUENCE [LARGE SCALE GENOMIC DNA]</scope>
    <source>
        <strain evidence="9 10">BP6252</strain>
    </source>
</reference>
<dbReference type="GO" id="GO:0005351">
    <property type="term" value="F:carbohydrate:proton symporter activity"/>
    <property type="evidence" value="ECO:0007669"/>
    <property type="project" value="TreeGrafter"/>
</dbReference>
<accession>A0A3D8SU12</accession>
<sequence length="507" mass="54948">MAPSPIVNWGEIQPHLKWHILSRQKRFSLWVLYTSVGSLMLGYDYGVSGTCTVLPEFQEQYGVPFPSQPSGFLIPASYQAGWAGSACAGLTLGTILAGYTLDSIGRKHTVAVGGFLATLGIVMQVVSRDWDLFLIGRLVNAIGFGTVFLQSPVWIGENARPELRGFFLCVINCSIVLGQFILSIVANVGSAIEGKWSYMTVLLFQFVFIARESLCRIHGSSDEALINAEMNRIAESVRVSNAVQESVASKGSLLRQCFQDSNKKRTLIAILAVAGQQFIGAAFVLGYVTYFLSLIGVKQYFTVSVVLYVVMFLSNLFAFVAIETCGRRKLLLPGIFILTGVLLIMGIMGCLHTPAATWVVIVCIFIWAIAYESTIGAVGFALGSEVAPLPLRAKVQGLVGIIQGVFGWVVGFISPYMINPDAGNLGAKVGFVFAGLGVPICIAFWIWIPETKGLNFEEIDYLFGANVDCRKFPEAIEARRAATGAVNEGAAFPLKETDRAQTDINVA</sequence>
<comment type="subcellular location">
    <subcellularLocation>
        <location evidence="1">Membrane</location>
        <topology evidence="1">Multi-pass membrane protein</topology>
    </subcellularLocation>
</comment>
<feature type="transmembrane region" description="Helical" evidence="7">
    <location>
        <begin position="80"/>
        <end position="101"/>
    </location>
</feature>
<keyword evidence="6 7" id="KW-0472">Membrane</keyword>
<feature type="domain" description="Major facilitator superfamily (MFS) profile" evidence="8">
    <location>
        <begin position="30"/>
        <end position="452"/>
    </location>
</feature>
<keyword evidence="3" id="KW-0813">Transport</keyword>
<protein>
    <recommendedName>
        <fullName evidence="8">Major facilitator superfamily (MFS) profile domain-containing protein</fullName>
    </recommendedName>
</protein>
<dbReference type="InterPro" id="IPR036259">
    <property type="entry name" value="MFS_trans_sf"/>
</dbReference>
<dbReference type="PANTHER" id="PTHR48022">
    <property type="entry name" value="PLASTIDIC GLUCOSE TRANSPORTER 4"/>
    <property type="match status" value="1"/>
</dbReference>
<keyword evidence="4 7" id="KW-0812">Transmembrane</keyword>
<evidence type="ECO:0000256" key="1">
    <source>
        <dbReference type="ARBA" id="ARBA00004141"/>
    </source>
</evidence>
<evidence type="ECO:0000256" key="4">
    <source>
        <dbReference type="ARBA" id="ARBA00022692"/>
    </source>
</evidence>
<proteinExistence type="inferred from homology"/>
<evidence type="ECO:0000256" key="3">
    <source>
        <dbReference type="ARBA" id="ARBA00022448"/>
    </source>
</evidence>
<gene>
    <name evidence="9" type="ORF">BP6252_01776</name>
</gene>
<dbReference type="SUPFAM" id="SSF103473">
    <property type="entry name" value="MFS general substrate transporter"/>
    <property type="match status" value="1"/>
</dbReference>
<dbReference type="PROSITE" id="PS00216">
    <property type="entry name" value="SUGAR_TRANSPORT_1"/>
    <property type="match status" value="1"/>
</dbReference>
<dbReference type="Proteomes" id="UP000256645">
    <property type="component" value="Unassembled WGS sequence"/>
</dbReference>
<evidence type="ECO:0000256" key="7">
    <source>
        <dbReference type="SAM" id="Phobius"/>
    </source>
</evidence>
<dbReference type="PRINTS" id="PR00171">
    <property type="entry name" value="SUGRTRNSPORT"/>
</dbReference>
<dbReference type="Gene3D" id="1.20.1250.20">
    <property type="entry name" value="MFS general substrate transporter like domains"/>
    <property type="match status" value="2"/>
</dbReference>
<feature type="transmembrane region" description="Helical" evidence="7">
    <location>
        <begin position="267"/>
        <end position="288"/>
    </location>
</feature>
<dbReference type="GO" id="GO:0016020">
    <property type="term" value="C:membrane"/>
    <property type="evidence" value="ECO:0007669"/>
    <property type="project" value="UniProtKB-SubCell"/>
</dbReference>
<evidence type="ECO:0000256" key="6">
    <source>
        <dbReference type="ARBA" id="ARBA00023136"/>
    </source>
</evidence>
<feature type="transmembrane region" description="Helical" evidence="7">
    <location>
        <begin position="430"/>
        <end position="448"/>
    </location>
</feature>
<feature type="transmembrane region" description="Helical" evidence="7">
    <location>
        <begin position="27"/>
        <end position="46"/>
    </location>
</feature>
<evidence type="ECO:0000256" key="5">
    <source>
        <dbReference type="ARBA" id="ARBA00022989"/>
    </source>
</evidence>
<feature type="transmembrane region" description="Helical" evidence="7">
    <location>
        <begin position="330"/>
        <end position="349"/>
    </location>
</feature>
<dbReference type="AlphaFoldDB" id="A0A3D8SU12"/>
<feature type="transmembrane region" description="Helical" evidence="7">
    <location>
        <begin position="108"/>
        <end position="126"/>
    </location>
</feature>
<feature type="transmembrane region" description="Helical" evidence="7">
    <location>
        <begin position="355"/>
        <end position="383"/>
    </location>
</feature>
<dbReference type="Pfam" id="PF00083">
    <property type="entry name" value="Sugar_tr"/>
    <property type="match status" value="1"/>
</dbReference>
<feature type="transmembrane region" description="Helical" evidence="7">
    <location>
        <begin position="300"/>
        <end position="318"/>
    </location>
</feature>